<gene>
    <name evidence="2" type="ORF">P3X46_003052</name>
</gene>
<dbReference type="SUPFAM" id="SSF55961">
    <property type="entry name" value="Bet v1-like"/>
    <property type="match status" value="1"/>
</dbReference>
<keyword evidence="3" id="KW-1185">Reference proteome</keyword>
<accession>A0ABQ9N5Q8</accession>
<sequence>MTYVTAIGGVKVLIKSRPDDFWSKIQDSINSFPAAAPDIYTSITEDADPSKRHVKYGSASQNIKISTEKIDENSQEKFAYTIPEGDILQQYKVNRFQAAILYPNDKWVEWNWTYNYDQAKTDLAHRFDALFAKIVVETLAKLDNHIQKP</sequence>
<evidence type="ECO:0000313" key="2">
    <source>
        <dbReference type="EMBL" id="KAJ9187623.1"/>
    </source>
</evidence>
<dbReference type="InterPro" id="IPR000916">
    <property type="entry name" value="Bet_v_I/MLP"/>
</dbReference>
<protein>
    <recommendedName>
        <fullName evidence="1">Bet v I/Major latex protein domain-containing protein</fullName>
    </recommendedName>
</protein>
<comment type="caution">
    <text evidence="2">The sequence shown here is derived from an EMBL/GenBank/DDBJ whole genome shotgun (WGS) entry which is preliminary data.</text>
</comment>
<feature type="domain" description="Bet v I/Major latex protein" evidence="1">
    <location>
        <begin position="12"/>
        <end position="147"/>
    </location>
</feature>
<name>A0ABQ9N5Q8_HEVBR</name>
<dbReference type="EMBL" id="JARPOI010000002">
    <property type="protein sequence ID" value="KAJ9187623.1"/>
    <property type="molecule type" value="Genomic_DNA"/>
</dbReference>
<dbReference type="Proteomes" id="UP001174677">
    <property type="component" value="Chromosome 2"/>
</dbReference>
<organism evidence="2 3">
    <name type="scientific">Hevea brasiliensis</name>
    <name type="common">Para rubber tree</name>
    <name type="synonym">Siphonia brasiliensis</name>
    <dbReference type="NCBI Taxonomy" id="3981"/>
    <lineage>
        <taxon>Eukaryota</taxon>
        <taxon>Viridiplantae</taxon>
        <taxon>Streptophyta</taxon>
        <taxon>Embryophyta</taxon>
        <taxon>Tracheophyta</taxon>
        <taxon>Spermatophyta</taxon>
        <taxon>Magnoliopsida</taxon>
        <taxon>eudicotyledons</taxon>
        <taxon>Gunneridae</taxon>
        <taxon>Pentapetalae</taxon>
        <taxon>rosids</taxon>
        <taxon>fabids</taxon>
        <taxon>Malpighiales</taxon>
        <taxon>Euphorbiaceae</taxon>
        <taxon>Crotonoideae</taxon>
        <taxon>Micrandreae</taxon>
        <taxon>Hevea</taxon>
    </lineage>
</organism>
<reference evidence="2" key="1">
    <citation type="journal article" date="2023" name="Plant Biotechnol. J.">
        <title>Chromosome-level wild Hevea brasiliensis genome provides new tools for genomic-assisted breeding and valuable loci to elevate rubber yield.</title>
        <authorList>
            <person name="Cheng H."/>
            <person name="Song X."/>
            <person name="Hu Y."/>
            <person name="Wu T."/>
            <person name="Yang Q."/>
            <person name="An Z."/>
            <person name="Feng S."/>
            <person name="Deng Z."/>
            <person name="Wu W."/>
            <person name="Zeng X."/>
            <person name="Tu M."/>
            <person name="Wang X."/>
            <person name="Huang H."/>
        </authorList>
    </citation>
    <scope>NUCLEOTIDE SEQUENCE</scope>
    <source>
        <strain evidence="2">MT/VB/25A 57/8</strain>
    </source>
</reference>
<dbReference type="Pfam" id="PF00407">
    <property type="entry name" value="Bet_v_1"/>
    <property type="match status" value="1"/>
</dbReference>
<evidence type="ECO:0000259" key="1">
    <source>
        <dbReference type="Pfam" id="PF00407"/>
    </source>
</evidence>
<evidence type="ECO:0000313" key="3">
    <source>
        <dbReference type="Proteomes" id="UP001174677"/>
    </source>
</evidence>
<proteinExistence type="predicted"/>
<dbReference type="InterPro" id="IPR023393">
    <property type="entry name" value="START-like_dom_sf"/>
</dbReference>
<dbReference type="Gene3D" id="3.30.530.20">
    <property type="match status" value="1"/>
</dbReference>